<dbReference type="AlphaFoldDB" id="A0A649Z4E4"/>
<geneLocation type="plasmid" evidence="1">
    <name>p16EC-p0111</name>
</geneLocation>
<keyword evidence="1" id="KW-0614">Plasmid</keyword>
<name>A0A649Z4E4_ECOLX</name>
<protein>
    <submittedName>
        <fullName evidence="1">Uncharacterized protein</fullName>
    </submittedName>
</protein>
<dbReference type="EMBL" id="MN086777">
    <property type="protein sequence ID" value="QGM49797.1"/>
    <property type="molecule type" value="Genomic_DNA"/>
</dbReference>
<sequence>MFFYQKSNLYPVQWISTTPGGVSTITLMQPPFFCLFMDDLCVFLPKM</sequence>
<organism evidence="1">
    <name type="scientific">Escherichia coli</name>
    <dbReference type="NCBI Taxonomy" id="562"/>
    <lineage>
        <taxon>Bacteria</taxon>
        <taxon>Pseudomonadati</taxon>
        <taxon>Pseudomonadota</taxon>
        <taxon>Gammaproteobacteria</taxon>
        <taxon>Enterobacterales</taxon>
        <taxon>Enterobacteriaceae</taxon>
        <taxon>Escherichia</taxon>
    </lineage>
</organism>
<reference evidence="1" key="1">
    <citation type="submission" date="2019-06" db="EMBL/GenBank/DDBJ databases">
        <authorList>
            <person name="Song H."/>
            <person name="Liu D."/>
            <person name="Wang Y."/>
            <person name="Wu C."/>
        </authorList>
    </citation>
    <scope>NUCLEOTIDE SEQUENCE</scope>
    <source>
        <plasmid evidence="1">p16EC-p0111</plasmid>
    </source>
</reference>
<accession>A0A649Z4E4</accession>
<proteinExistence type="predicted"/>
<evidence type="ECO:0000313" key="1">
    <source>
        <dbReference type="EMBL" id="QGM49797.1"/>
    </source>
</evidence>